<feature type="domain" description="Plastocyanin-like" evidence="3">
    <location>
        <begin position="301"/>
        <end position="394"/>
    </location>
</feature>
<dbReference type="EMBL" id="BAAABW010000017">
    <property type="protein sequence ID" value="GAA0354001.1"/>
    <property type="molecule type" value="Genomic_DNA"/>
</dbReference>
<gene>
    <name evidence="5" type="ORF">GCM10010319_33980</name>
</gene>
<accession>A0ABP3GUY1</accession>
<dbReference type="Pfam" id="PF07732">
    <property type="entry name" value="Cu-oxidase_3"/>
    <property type="match status" value="1"/>
</dbReference>
<protein>
    <recommendedName>
        <fullName evidence="7">Multicopper oxidase</fullName>
    </recommendedName>
</protein>
<dbReference type="Proteomes" id="UP001500063">
    <property type="component" value="Unassembled WGS sequence"/>
</dbReference>
<dbReference type="InterPro" id="IPR006311">
    <property type="entry name" value="TAT_signal"/>
</dbReference>
<dbReference type="PROSITE" id="PS51318">
    <property type="entry name" value="TAT"/>
    <property type="match status" value="1"/>
</dbReference>
<name>A0ABP3GUY1_9ACTN</name>
<sequence length="395" mass="43253">MVPDVTVRQGQSRRRFMGWAAATLGGGALAAGHTPVRAVPRLGPDAPVTRVYYIAADTVTWDYAPQARSLISGKSFTTEESLLTRPGLNRLGSVFHKSQYREYTDATFTKLARRPGEAYMGLLGPVIRAHVGDTIRVVFKNNTPFKASMHPHGVFYTTSDEGASVNDGTTDSGRDGGIVDPGKTHTYVWQVPERAGPGPRDPSSIGWLYHDHSVMMGVPGTNAGLVGPMVVTRRCSAGHCTTPKDVDREVFALFTQFDENVSPYLEQNTDRFGAGQEIDATDTTFLASNRKPCVNGYLFGNGPAGTTDSRPSITIDRDTRVRWYCIGLGGARDIHTPHWHGNTVLVRGHRTDVVTVLPATVVTADMRPDNPGTWLFHCHIDEHMMNGMVSRYLVR</sequence>
<dbReference type="PROSITE" id="PS00080">
    <property type="entry name" value="MULTICOPPER_OXIDASE2"/>
    <property type="match status" value="1"/>
</dbReference>
<organism evidence="5 6">
    <name type="scientific">Streptomyces blastmyceticus</name>
    <dbReference type="NCBI Taxonomy" id="68180"/>
    <lineage>
        <taxon>Bacteria</taxon>
        <taxon>Bacillati</taxon>
        <taxon>Actinomycetota</taxon>
        <taxon>Actinomycetes</taxon>
        <taxon>Kitasatosporales</taxon>
        <taxon>Streptomycetaceae</taxon>
        <taxon>Streptomyces</taxon>
    </lineage>
</organism>
<dbReference type="Gene3D" id="2.60.40.420">
    <property type="entry name" value="Cupredoxins - blue copper proteins"/>
    <property type="match status" value="1"/>
</dbReference>
<evidence type="ECO:0000313" key="6">
    <source>
        <dbReference type="Proteomes" id="UP001500063"/>
    </source>
</evidence>
<comment type="caution">
    <text evidence="5">The sequence shown here is derived from an EMBL/GenBank/DDBJ whole genome shotgun (WGS) entry which is preliminary data.</text>
</comment>
<dbReference type="InterPro" id="IPR008972">
    <property type="entry name" value="Cupredoxin"/>
</dbReference>
<dbReference type="PANTHER" id="PTHR11709">
    <property type="entry name" value="MULTI-COPPER OXIDASE"/>
    <property type="match status" value="1"/>
</dbReference>
<dbReference type="InterPro" id="IPR002355">
    <property type="entry name" value="Cu_oxidase_Cu_BS"/>
</dbReference>
<keyword evidence="6" id="KW-1185">Reference proteome</keyword>
<evidence type="ECO:0000259" key="4">
    <source>
        <dbReference type="Pfam" id="PF07732"/>
    </source>
</evidence>
<dbReference type="PANTHER" id="PTHR11709:SF486">
    <property type="entry name" value="MULTICOPPER OXIDASE"/>
    <property type="match status" value="1"/>
</dbReference>
<dbReference type="InterPro" id="IPR045087">
    <property type="entry name" value="Cu-oxidase_fam"/>
</dbReference>
<feature type="domain" description="Plastocyanin-like" evidence="4">
    <location>
        <begin position="122"/>
        <end position="234"/>
    </location>
</feature>
<proteinExistence type="predicted"/>
<keyword evidence="2" id="KW-0560">Oxidoreductase</keyword>
<keyword evidence="1" id="KW-0479">Metal-binding</keyword>
<dbReference type="InterPro" id="IPR011706">
    <property type="entry name" value="Cu-oxidase_C"/>
</dbReference>
<dbReference type="SUPFAM" id="SSF49503">
    <property type="entry name" value="Cupredoxins"/>
    <property type="match status" value="2"/>
</dbReference>
<reference evidence="6" key="1">
    <citation type="journal article" date="2019" name="Int. J. Syst. Evol. Microbiol.">
        <title>The Global Catalogue of Microorganisms (GCM) 10K type strain sequencing project: providing services to taxonomists for standard genome sequencing and annotation.</title>
        <authorList>
            <consortium name="The Broad Institute Genomics Platform"/>
            <consortium name="The Broad Institute Genome Sequencing Center for Infectious Disease"/>
            <person name="Wu L."/>
            <person name="Ma J."/>
        </authorList>
    </citation>
    <scope>NUCLEOTIDE SEQUENCE [LARGE SCALE GENOMIC DNA]</scope>
    <source>
        <strain evidence="6">JCM 4565</strain>
    </source>
</reference>
<evidence type="ECO:0008006" key="7">
    <source>
        <dbReference type="Google" id="ProtNLM"/>
    </source>
</evidence>
<evidence type="ECO:0000256" key="1">
    <source>
        <dbReference type="ARBA" id="ARBA00022723"/>
    </source>
</evidence>
<evidence type="ECO:0000313" key="5">
    <source>
        <dbReference type="EMBL" id="GAA0354001.1"/>
    </source>
</evidence>
<evidence type="ECO:0000256" key="2">
    <source>
        <dbReference type="ARBA" id="ARBA00023002"/>
    </source>
</evidence>
<dbReference type="PROSITE" id="PS00079">
    <property type="entry name" value="MULTICOPPER_OXIDASE1"/>
    <property type="match status" value="1"/>
</dbReference>
<dbReference type="Pfam" id="PF07731">
    <property type="entry name" value="Cu-oxidase_2"/>
    <property type="match status" value="1"/>
</dbReference>
<dbReference type="InterPro" id="IPR033138">
    <property type="entry name" value="Cu_oxidase_CS"/>
</dbReference>
<dbReference type="InterPro" id="IPR011707">
    <property type="entry name" value="Cu-oxidase-like_N"/>
</dbReference>
<evidence type="ECO:0000259" key="3">
    <source>
        <dbReference type="Pfam" id="PF07731"/>
    </source>
</evidence>